<protein>
    <recommendedName>
        <fullName evidence="1">Heterokaryon incompatibility domain-containing protein</fullName>
    </recommendedName>
</protein>
<feature type="domain" description="Heterokaryon incompatibility" evidence="1">
    <location>
        <begin position="771"/>
        <end position="937"/>
    </location>
</feature>
<evidence type="ECO:0000313" key="3">
    <source>
        <dbReference type="Proteomes" id="UP001595075"/>
    </source>
</evidence>
<reference evidence="2 3" key="1">
    <citation type="journal article" date="2024" name="Commun. Biol.">
        <title>Comparative genomic analysis of thermophilic fungi reveals convergent evolutionary adaptations and gene losses.</title>
        <authorList>
            <person name="Steindorff A.S."/>
            <person name="Aguilar-Pontes M.V."/>
            <person name="Robinson A.J."/>
            <person name="Andreopoulos B."/>
            <person name="LaButti K."/>
            <person name="Kuo A."/>
            <person name="Mondo S."/>
            <person name="Riley R."/>
            <person name="Otillar R."/>
            <person name="Haridas S."/>
            <person name="Lipzen A."/>
            <person name="Grimwood J."/>
            <person name="Schmutz J."/>
            <person name="Clum A."/>
            <person name="Reid I.D."/>
            <person name="Moisan M.C."/>
            <person name="Butler G."/>
            <person name="Nguyen T.T.M."/>
            <person name="Dewar K."/>
            <person name="Conant G."/>
            <person name="Drula E."/>
            <person name="Henrissat B."/>
            <person name="Hansel C."/>
            <person name="Singer S."/>
            <person name="Hutchinson M.I."/>
            <person name="de Vries R.P."/>
            <person name="Natvig D.O."/>
            <person name="Powell A.J."/>
            <person name="Tsang A."/>
            <person name="Grigoriev I.V."/>
        </authorList>
    </citation>
    <scope>NUCLEOTIDE SEQUENCE [LARGE SCALE GENOMIC DNA]</scope>
    <source>
        <strain evidence="2 3">CBS 494.80</strain>
    </source>
</reference>
<dbReference type="InterPro" id="IPR010730">
    <property type="entry name" value="HET"/>
</dbReference>
<keyword evidence="3" id="KW-1185">Reference proteome</keyword>
<evidence type="ECO:0000313" key="2">
    <source>
        <dbReference type="EMBL" id="KAL2062307.1"/>
    </source>
</evidence>
<dbReference type="PANTHER" id="PTHR33112">
    <property type="entry name" value="DOMAIN PROTEIN, PUTATIVE-RELATED"/>
    <property type="match status" value="1"/>
</dbReference>
<comment type="caution">
    <text evidence="2">The sequence shown here is derived from an EMBL/GenBank/DDBJ whole genome shotgun (WGS) entry which is preliminary data.</text>
</comment>
<dbReference type="EMBL" id="JAZHXI010000017">
    <property type="protein sequence ID" value="KAL2062307.1"/>
    <property type="molecule type" value="Genomic_DNA"/>
</dbReference>
<sequence>MSNPPAPAELDAIQDGFRRALMAGMVSWEEEIKVREFLSECLLKRYNQTSRPQDLYNAIEHTETVLRRLPSTSPKLAENYDTLSLMKVSEYGITKAVAELDIAIDMSLKAKEEALKLDLLIKSPDKYFQILNNLGYALSQRHAETRIPKDLDDAIASGRETIRLASKSSSQYTMAMTNLASRLRVRYSVRHNIADHDEAMRLISEQSGAPLPGTLSKETQAVNLYQLAELAYGKYEKDGKLESLDEAIRHGIAAVAGLSIQHEKRSDVLRRVSQMHAFRYDKSKDLPDARNAVLFAKMRVQCLPSTHPATGTHLWQYLLYASHLANASADLADVEGSIKDSTSFMVTMPNTYERQEACQWLLGDLLSRRYTLTGLLQDLIEVVKQNIKICLEHNERASKEGGADIAVEKVYFLNGNLHKIAKAADDNEVKVLITKKLREYFKSACGLNGVPNAPIALYNAHGRELATYADIIEAKKDASIEGVQDKLKAMEIKSNVNDKPEPKKPWRPEEYHTELGARSLAIDPRNKKIIFEMPDLVGDIFGYEDTKPLSMLDFGLREQRLERESRERETSDGKNPNPALCRVCRKLKVLKPTEDGFVWNEKVRFIPFGNYLQLSQRRTCSICSLILTLISDPESHTLHPTLASIDPEVQGTSIEPVMSESGDEILQVTYGLREVGALKVVNMGDYNRTLRQGFQMNAEATAYNLLKDENSPILRPDQKVFIPKLNRWLNDCHHNHGRQCNGELSHPRGVPMMFIDVFDECLVHADSSAKYFALSYVWGRNVKMSETLNENYQDRLKKGGLGSASGTKLPWTIQDAITLVKSLGGRFLWVDALCIVQDDAVNKQGEINKMDTIYSEAFATIVAMSGLDADSGLPGIRPATRDPQQTRCLIVSNRSPSLEYVHELKSNEDILVVSTPISLSLALETSKWESRAWTFQERLLSKRCIYFSKDWAYFQCNKGILNEVEIEESVQGPPSRTLENPLNDLRHLRHQNANEGFQAVTNAYMQLVGKYTVRELSFPGDILNAFNGVFSTLGGLLPGRTVFGLPTALIDIALLWTPTQQLKRRETMVDSPAFFGNPSEVFQSVCPTWSWAGHIGPVEYILFAGGIQSALLIPMIDRVQIHAKDWVYSIRSQGRDTYRIKESLNGSKDPEKRLGWMEDHKPEVLEEKNDIKLSALGLNVLLFEAWTIPLSHFKSGTQIELLSHQEHIHTSTDQGVYRLYDKENKHCGLMFGLPTCTPSSGYVSSTLLVAISRYEETARPHKGPNRVEGEIPMFDLDVYPSIGPGSGMVNALVVSWDGSEVGVRVTVARVHASAWDGAGPEWRLVKIG</sequence>
<dbReference type="PANTHER" id="PTHR33112:SF12">
    <property type="entry name" value="HETEROKARYON INCOMPATIBILITY DOMAIN-CONTAINING PROTEIN"/>
    <property type="match status" value="1"/>
</dbReference>
<gene>
    <name evidence="2" type="ORF">VTL71DRAFT_6573</name>
</gene>
<evidence type="ECO:0000259" key="1">
    <source>
        <dbReference type="Pfam" id="PF06985"/>
    </source>
</evidence>
<proteinExistence type="predicted"/>
<dbReference type="Pfam" id="PF06985">
    <property type="entry name" value="HET"/>
    <property type="match status" value="1"/>
</dbReference>
<accession>A0ABR4BY16</accession>
<name>A0ABR4BY16_9HELO</name>
<dbReference type="Proteomes" id="UP001595075">
    <property type="component" value="Unassembled WGS sequence"/>
</dbReference>
<organism evidence="2 3">
    <name type="scientific">Oculimacula yallundae</name>
    <dbReference type="NCBI Taxonomy" id="86028"/>
    <lineage>
        <taxon>Eukaryota</taxon>
        <taxon>Fungi</taxon>
        <taxon>Dikarya</taxon>
        <taxon>Ascomycota</taxon>
        <taxon>Pezizomycotina</taxon>
        <taxon>Leotiomycetes</taxon>
        <taxon>Helotiales</taxon>
        <taxon>Ploettnerulaceae</taxon>
        <taxon>Oculimacula</taxon>
    </lineage>
</organism>